<organism evidence="3 4">
    <name type="scientific">Catenuloplanes nepalensis</name>
    <dbReference type="NCBI Taxonomy" id="587533"/>
    <lineage>
        <taxon>Bacteria</taxon>
        <taxon>Bacillati</taxon>
        <taxon>Actinomycetota</taxon>
        <taxon>Actinomycetes</taxon>
        <taxon>Micromonosporales</taxon>
        <taxon>Micromonosporaceae</taxon>
        <taxon>Catenuloplanes</taxon>
    </lineage>
</organism>
<evidence type="ECO:0000256" key="2">
    <source>
        <dbReference type="SAM" id="SignalP"/>
    </source>
</evidence>
<evidence type="ECO:0000313" key="3">
    <source>
        <dbReference type="EMBL" id="MDP9793988.1"/>
    </source>
</evidence>
<feature type="signal peptide" evidence="2">
    <location>
        <begin position="1"/>
        <end position="26"/>
    </location>
</feature>
<dbReference type="EMBL" id="JAUSRA010000001">
    <property type="protein sequence ID" value="MDP9793988.1"/>
    <property type="molecule type" value="Genomic_DNA"/>
</dbReference>
<proteinExistence type="predicted"/>
<keyword evidence="2" id="KW-0732">Signal</keyword>
<keyword evidence="4" id="KW-1185">Reference proteome</keyword>
<comment type="caution">
    <text evidence="3">The sequence shown here is derived from an EMBL/GenBank/DDBJ whole genome shotgun (WGS) entry which is preliminary data.</text>
</comment>
<evidence type="ECO:0008006" key="5">
    <source>
        <dbReference type="Google" id="ProtNLM"/>
    </source>
</evidence>
<accession>A0ABT9MRD3</accession>
<keyword evidence="1" id="KW-1133">Transmembrane helix</keyword>
<reference evidence="3 4" key="1">
    <citation type="submission" date="2023-07" db="EMBL/GenBank/DDBJ databases">
        <title>Sequencing the genomes of 1000 actinobacteria strains.</title>
        <authorList>
            <person name="Klenk H.-P."/>
        </authorList>
    </citation>
    <scope>NUCLEOTIDE SEQUENCE [LARGE SCALE GENOMIC DNA]</scope>
    <source>
        <strain evidence="3 4">DSM 44710</strain>
    </source>
</reference>
<evidence type="ECO:0000256" key="1">
    <source>
        <dbReference type="SAM" id="Phobius"/>
    </source>
</evidence>
<evidence type="ECO:0000313" key="4">
    <source>
        <dbReference type="Proteomes" id="UP001240984"/>
    </source>
</evidence>
<keyword evidence="1" id="KW-0812">Transmembrane</keyword>
<name>A0ABT9MRD3_9ACTN</name>
<feature type="transmembrane region" description="Helical" evidence="1">
    <location>
        <begin position="148"/>
        <end position="169"/>
    </location>
</feature>
<feature type="chain" id="PRO_5045959637" description="CopC domain-containing protein" evidence="2">
    <location>
        <begin position="27"/>
        <end position="183"/>
    </location>
</feature>
<keyword evidence="1" id="KW-0472">Membrane</keyword>
<sequence>MPIRRKIAAAVAAGALVLLPAAPALAYEPVNVVHTEHVQAGPYEVTVGFSEWPLRAMQSMDVSFIPDGGIGGKSGTLHVTGPTRLHPNLANSTLARHPRKLDVWGLDVIALDRQGEYTFEFRIDGPQGLGEGQTRPVEVLSQPGPPLALSWAVCAIPLVGLLAFLVIAWRRHSVGRTPLHPPV</sequence>
<gene>
    <name evidence="3" type="ORF">J2S43_002500</name>
</gene>
<dbReference type="Proteomes" id="UP001240984">
    <property type="component" value="Unassembled WGS sequence"/>
</dbReference>
<protein>
    <recommendedName>
        <fullName evidence="5">CopC domain-containing protein</fullName>
    </recommendedName>
</protein>